<dbReference type="EMBL" id="MN740474">
    <property type="protein sequence ID" value="QHU28693.1"/>
    <property type="molecule type" value="Genomic_DNA"/>
</dbReference>
<dbReference type="InterPro" id="IPR008532">
    <property type="entry name" value="NFACT_RNA-bd"/>
</dbReference>
<protein>
    <recommendedName>
        <fullName evidence="1">NFACT RNA-binding domain-containing protein</fullName>
    </recommendedName>
</protein>
<dbReference type="Pfam" id="PF05670">
    <property type="entry name" value="NFACT-R_1"/>
    <property type="match status" value="1"/>
</dbReference>
<feature type="domain" description="NFACT RNA-binding" evidence="1">
    <location>
        <begin position="7"/>
        <end position="109"/>
    </location>
</feature>
<accession>A0A6C0LDN0</accession>
<evidence type="ECO:0000259" key="1">
    <source>
        <dbReference type="Pfam" id="PF05670"/>
    </source>
</evidence>
<evidence type="ECO:0000313" key="2">
    <source>
        <dbReference type="EMBL" id="QHU28693.1"/>
    </source>
</evidence>
<name>A0A6C0LDN0_9ZZZZ</name>
<dbReference type="AlphaFoldDB" id="A0A6C0LDN0"/>
<sequence>MKKVEYNNITYVIGENAQDNWNILDIYKKENDKYIWFHLNSFSSAYVIMCTTINDIDKSQINDYLYYGAELCKNNTKYKNLKNLKIIYTTLKKLSKTDTIGEVIISGKNNIITI</sequence>
<organism evidence="2">
    <name type="scientific">viral metagenome</name>
    <dbReference type="NCBI Taxonomy" id="1070528"/>
    <lineage>
        <taxon>unclassified sequences</taxon>
        <taxon>metagenomes</taxon>
        <taxon>organismal metagenomes</taxon>
    </lineage>
</organism>
<proteinExistence type="predicted"/>
<reference evidence="2" key="1">
    <citation type="journal article" date="2020" name="Nature">
        <title>Giant virus diversity and host interactions through global metagenomics.</title>
        <authorList>
            <person name="Schulz F."/>
            <person name="Roux S."/>
            <person name="Paez-Espino D."/>
            <person name="Jungbluth S."/>
            <person name="Walsh D.A."/>
            <person name="Denef V.J."/>
            <person name="McMahon K.D."/>
            <person name="Konstantinidis K.T."/>
            <person name="Eloe-Fadrosh E.A."/>
            <person name="Kyrpides N.C."/>
            <person name="Woyke T."/>
        </authorList>
    </citation>
    <scope>NUCLEOTIDE SEQUENCE</scope>
    <source>
        <strain evidence="2">GVMAG-M-3300027791-30</strain>
    </source>
</reference>